<sequence>MEETTKPGLAALPGNLPFPVGGGGGEKEEEEEEEEAAEVIALSPGALTAANRFFCLVCGKGFQRDQNLQLHRRCHNLPWELKHRGGGGGAAAAGKNKKRRKRVYVCPVASCAHHERGKGLGDLSGIKKHFGRKHGEKKFKCPGCIKRYAVHSDLKAHLKTCATRIHSCLCGTLFSKRERFERHKGYCEVAIMRDNHQEASALVSPPKEFSSRPLNSGRWQYYSAAAATTSIIGGVHKHAPSLYSSQLHRTAPPPPPLSAHAYSPNYLAGHSSSLPYLPAATTGPAQPPALSATSLLQKAAQIGSIFSSGAGGSFVRGGLGPEKAENNETMVFSPPGGLPPPDYCMMKDPSPPHVMMFGENRRPTTLDFLGVESCSSFGNGGAASSLFWQRPGYE</sequence>
<dbReference type="Pfam" id="PF22992">
    <property type="entry name" value="C2CH-4th_BIRD-IDD"/>
    <property type="match status" value="1"/>
</dbReference>
<dbReference type="GO" id="GO:0008270">
    <property type="term" value="F:zinc ion binding"/>
    <property type="evidence" value="ECO:0007669"/>
    <property type="project" value="UniProtKB-KW"/>
</dbReference>
<feature type="region of interest" description="Disordered" evidence="8">
    <location>
        <begin position="1"/>
        <end position="33"/>
    </location>
</feature>
<evidence type="ECO:0000259" key="9">
    <source>
        <dbReference type="PROSITE" id="PS50157"/>
    </source>
</evidence>
<reference evidence="10 11" key="1">
    <citation type="submission" date="2018-04" db="EMBL/GenBank/DDBJ databases">
        <authorList>
            <person name="Vogel A."/>
        </authorList>
    </citation>
    <scope>NUCLEOTIDE SEQUENCE [LARGE SCALE GENOMIC DNA]</scope>
</reference>
<dbReference type="InterPro" id="IPR036236">
    <property type="entry name" value="Znf_C2H2_sf"/>
</dbReference>
<proteinExistence type="predicted"/>
<evidence type="ECO:0000256" key="2">
    <source>
        <dbReference type="ARBA" id="ARBA00022737"/>
    </source>
</evidence>
<dbReference type="PROSITE" id="PS00028">
    <property type="entry name" value="ZINC_FINGER_C2H2_1"/>
    <property type="match status" value="1"/>
</dbReference>
<dbReference type="PANTHER" id="PTHR10593">
    <property type="entry name" value="SERINE/THREONINE-PROTEIN KINASE RIO"/>
    <property type="match status" value="1"/>
</dbReference>
<dbReference type="PROSITE" id="PS50157">
    <property type="entry name" value="ZINC_FINGER_C2H2_2"/>
    <property type="match status" value="2"/>
</dbReference>
<evidence type="ECO:0000256" key="5">
    <source>
        <dbReference type="ARBA" id="ARBA00023015"/>
    </source>
</evidence>
<feature type="domain" description="C2H2-type" evidence="9">
    <location>
        <begin position="139"/>
        <end position="167"/>
    </location>
</feature>
<dbReference type="InterPro" id="IPR055185">
    <property type="entry name" value="C2CH-4th_BIRD-IDD"/>
</dbReference>
<keyword evidence="1" id="KW-0479">Metal-binding</keyword>
<dbReference type="Pfam" id="PF22995">
    <property type="entry name" value="C2CH-3rd_BIRD-IDD"/>
    <property type="match status" value="1"/>
</dbReference>
<dbReference type="InterPro" id="IPR055187">
    <property type="entry name" value="C2CH-3rd_BIRD-IDD"/>
</dbReference>
<feature type="domain" description="C2H2-type" evidence="9">
    <location>
        <begin position="53"/>
        <end position="75"/>
    </location>
</feature>
<evidence type="ECO:0000256" key="6">
    <source>
        <dbReference type="ARBA" id="ARBA00023163"/>
    </source>
</evidence>
<keyword evidence="11" id="KW-1185">Reference proteome</keyword>
<dbReference type="AlphaFoldDB" id="A0A484NJ57"/>
<evidence type="ECO:0000256" key="1">
    <source>
        <dbReference type="ARBA" id="ARBA00022723"/>
    </source>
</evidence>
<dbReference type="Gene3D" id="3.30.160.60">
    <property type="entry name" value="Classic Zinc Finger"/>
    <property type="match status" value="1"/>
</dbReference>
<protein>
    <recommendedName>
        <fullName evidence="9">C2H2-type domain-containing protein</fullName>
    </recommendedName>
</protein>
<dbReference type="GO" id="GO:0005634">
    <property type="term" value="C:nucleus"/>
    <property type="evidence" value="ECO:0007669"/>
    <property type="project" value="TreeGrafter"/>
</dbReference>
<organism evidence="10 11">
    <name type="scientific">Cuscuta campestris</name>
    <dbReference type="NCBI Taxonomy" id="132261"/>
    <lineage>
        <taxon>Eukaryota</taxon>
        <taxon>Viridiplantae</taxon>
        <taxon>Streptophyta</taxon>
        <taxon>Embryophyta</taxon>
        <taxon>Tracheophyta</taxon>
        <taxon>Spermatophyta</taxon>
        <taxon>Magnoliopsida</taxon>
        <taxon>eudicotyledons</taxon>
        <taxon>Gunneridae</taxon>
        <taxon>Pentapetalae</taxon>
        <taxon>asterids</taxon>
        <taxon>lamiids</taxon>
        <taxon>Solanales</taxon>
        <taxon>Convolvulaceae</taxon>
        <taxon>Cuscuteae</taxon>
        <taxon>Cuscuta</taxon>
        <taxon>Cuscuta subgen. Grammica</taxon>
        <taxon>Cuscuta sect. Cleistogrammica</taxon>
    </lineage>
</organism>
<gene>
    <name evidence="10" type="ORF">CCAM_LOCUS43247</name>
</gene>
<keyword evidence="2" id="KW-0677">Repeat</keyword>
<evidence type="ECO:0000256" key="7">
    <source>
        <dbReference type="PROSITE-ProRule" id="PRU00042"/>
    </source>
</evidence>
<dbReference type="InterPro" id="IPR031140">
    <property type="entry name" value="IDD1-16"/>
</dbReference>
<dbReference type="Proteomes" id="UP000595140">
    <property type="component" value="Unassembled WGS sequence"/>
</dbReference>
<accession>A0A484NJ57</accession>
<dbReference type="InterPro" id="IPR013087">
    <property type="entry name" value="Znf_C2H2_type"/>
</dbReference>
<evidence type="ECO:0000313" key="11">
    <source>
        <dbReference type="Proteomes" id="UP000595140"/>
    </source>
</evidence>
<evidence type="ECO:0000256" key="4">
    <source>
        <dbReference type="ARBA" id="ARBA00022833"/>
    </source>
</evidence>
<dbReference type="OrthoDB" id="1717492at2759"/>
<keyword evidence="3 7" id="KW-0863">Zinc-finger</keyword>
<dbReference type="SUPFAM" id="SSF57667">
    <property type="entry name" value="beta-beta-alpha zinc fingers"/>
    <property type="match status" value="1"/>
</dbReference>
<dbReference type="EMBL" id="OOIL02006764">
    <property type="protein sequence ID" value="VFR01472.1"/>
    <property type="molecule type" value="Genomic_DNA"/>
</dbReference>
<evidence type="ECO:0000256" key="8">
    <source>
        <dbReference type="SAM" id="MobiDB-lite"/>
    </source>
</evidence>
<dbReference type="InterPro" id="IPR055186">
    <property type="entry name" value="C2H2-2nd_BIRD-IDD"/>
</dbReference>
<evidence type="ECO:0000313" key="10">
    <source>
        <dbReference type="EMBL" id="VFR01472.1"/>
    </source>
</evidence>
<dbReference type="Pfam" id="PF22996">
    <property type="entry name" value="C2H2-2nd_BIRD-IDD"/>
    <property type="match status" value="1"/>
</dbReference>
<keyword evidence="6" id="KW-0804">Transcription</keyword>
<keyword evidence="5" id="KW-0805">Transcription regulation</keyword>
<keyword evidence="4" id="KW-0862">Zinc</keyword>
<name>A0A484NJ57_9ASTE</name>
<dbReference type="GO" id="GO:0003700">
    <property type="term" value="F:DNA-binding transcription factor activity"/>
    <property type="evidence" value="ECO:0007669"/>
    <property type="project" value="TreeGrafter"/>
</dbReference>
<dbReference type="SMART" id="SM00355">
    <property type="entry name" value="ZnF_C2H2"/>
    <property type="match status" value="3"/>
</dbReference>
<evidence type="ECO:0000256" key="3">
    <source>
        <dbReference type="ARBA" id="ARBA00022771"/>
    </source>
</evidence>
<dbReference type="PANTHER" id="PTHR10593:SF188">
    <property type="entry name" value="ZINC FINGER PROTEIN GAI-ASSOCIATED FACTOR 1"/>
    <property type="match status" value="1"/>
</dbReference>